<comment type="caution">
    <text evidence="1">The sequence shown here is derived from an EMBL/GenBank/DDBJ whole genome shotgun (WGS) entry which is preliminary data.</text>
</comment>
<evidence type="ECO:0000313" key="2">
    <source>
        <dbReference type="Proteomes" id="UP001165960"/>
    </source>
</evidence>
<gene>
    <name evidence="1" type="ORF">DSO57_1003521</name>
</gene>
<evidence type="ECO:0000313" key="1">
    <source>
        <dbReference type="EMBL" id="KAJ9059317.1"/>
    </source>
</evidence>
<dbReference type="Proteomes" id="UP001165960">
    <property type="component" value="Unassembled WGS sequence"/>
</dbReference>
<sequence>MFLINLLAVVQCAHNVALFGGGCLVENEKLTISGAFMMQDEVPSKAPSSYQLGLHEKITLPEDNELPWTEVTPGMELPGEFRDFSYQNEIYPVYILGELAGRIIHVDSDPLTVAKPGGERVTASYLKALNAGLDVGIFHDNKYTLLLNPKAPHDLNITSIVDGEIFTLKTTYGSFPNHTKGFSATHRRNLVYIVASNHVYIFDLETYTWQSHLVPGLVAARSGCLYLHKTTLIHAFGIVNGGYSSKTHFIDTINWRLTNQLGSSPKPTTDQPKTDLALLIILGISSLALLISIAIYLFVRFRRHHNALPLPEFYTEKIWANPEIFTCSLDYNLNSDPASSFDKTLPSTPNTPFSSNNIFDY</sequence>
<keyword evidence="2" id="KW-1185">Reference proteome</keyword>
<reference evidence="1" key="1">
    <citation type="submission" date="2022-04" db="EMBL/GenBank/DDBJ databases">
        <title>Genome of the entomopathogenic fungus Entomophthora muscae.</title>
        <authorList>
            <person name="Elya C."/>
            <person name="Lovett B.R."/>
            <person name="Lee E."/>
            <person name="Macias A.M."/>
            <person name="Hajek A.E."/>
            <person name="De Bivort B.L."/>
            <person name="Kasson M.T."/>
            <person name="De Fine Licht H.H."/>
            <person name="Stajich J.E."/>
        </authorList>
    </citation>
    <scope>NUCLEOTIDE SEQUENCE</scope>
    <source>
        <strain evidence="1">Berkeley</strain>
    </source>
</reference>
<dbReference type="EMBL" id="QTSX02005688">
    <property type="protein sequence ID" value="KAJ9059317.1"/>
    <property type="molecule type" value="Genomic_DNA"/>
</dbReference>
<proteinExistence type="predicted"/>
<accession>A0ACC2SA93</accession>
<name>A0ACC2SA93_9FUNG</name>
<organism evidence="1 2">
    <name type="scientific">Entomophthora muscae</name>
    <dbReference type="NCBI Taxonomy" id="34485"/>
    <lineage>
        <taxon>Eukaryota</taxon>
        <taxon>Fungi</taxon>
        <taxon>Fungi incertae sedis</taxon>
        <taxon>Zoopagomycota</taxon>
        <taxon>Entomophthoromycotina</taxon>
        <taxon>Entomophthoromycetes</taxon>
        <taxon>Entomophthorales</taxon>
        <taxon>Entomophthoraceae</taxon>
        <taxon>Entomophthora</taxon>
    </lineage>
</organism>
<protein>
    <submittedName>
        <fullName evidence="1">Uncharacterized protein</fullName>
    </submittedName>
</protein>